<proteinExistence type="predicted"/>
<keyword evidence="2" id="KW-1185">Reference proteome</keyword>
<gene>
    <name evidence="1" type="ORF">MERGE_001350</name>
</gene>
<sequence length="62" mass="7498">DFKMKKYSISSNDVVTLEIPEESMGIENREKMKHFWIIYKSRQLLLTDCLNEKRNINYKKIS</sequence>
<organism evidence="1 2">
    <name type="scientific">Pneumocystis wakefieldiae</name>
    <dbReference type="NCBI Taxonomy" id="38082"/>
    <lineage>
        <taxon>Eukaryota</taxon>
        <taxon>Fungi</taxon>
        <taxon>Dikarya</taxon>
        <taxon>Ascomycota</taxon>
        <taxon>Taphrinomycotina</taxon>
        <taxon>Pneumocystomycetes</taxon>
        <taxon>Pneumocystaceae</taxon>
        <taxon>Pneumocystis</taxon>
    </lineage>
</organism>
<evidence type="ECO:0000313" key="1">
    <source>
        <dbReference type="EMBL" id="QSL66963.1"/>
    </source>
</evidence>
<dbReference type="EMBL" id="CP054546">
    <property type="protein sequence ID" value="QSL66963.1"/>
    <property type="molecule type" value="Genomic_DNA"/>
</dbReference>
<dbReference type="Proteomes" id="UP000663699">
    <property type="component" value="Chromosome 15"/>
</dbReference>
<feature type="non-terminal residue" evidence="1">
    <location>
        <position position="1"/>
    </location>
</feature>
<accession>A0A899G2H5</accession>
<evidence type="ECO:0000313" key="2">
    <source>
        <dbReference type="Proteomes" id="UP000663699"/>
    </source>
</evidence>
<protein>
    <submittedName>
        <fullName evidence="1">Uncharacterized protein</fullName>
    </submittedName>
</protein>
<dbReference type="AlphaFoldDB" id="A0A899G2H5"/>
<name>A0A899G2H5_9ASCO</name>
<reference evidence="1" key="1">
    <citation type="submission" date="2020-06" db="EMBL/GenBank/DDBJ databases">
        <title>Genomes of multiple members of Pneumocystis genus reveal paths to human pathogen Pneumocystis jirovecii.</title>
        <authorList>
            <person name="Cisse O.H."/>
            <person name="Ma L."/>
            <person name="Dekker J."/>
            <person name="Khil P."/>
            <person name="Jo J."/>
            <person name="Brenchley J."/>
            <person name="Blair R."/>
            <person name="Pahar B."/>
            <person name="Chabe M."/>
            <person name="Van Rompay K.A."/>
            <person name="Keesler R."/>
            <person name="Sukura A."/>
            <person name="Hirsch V."/>
            <person name="Kutty G."/>
            <person name="Liu Y."/>
            <person name="Peng L."/>
            <person name="Chen J."/>
            <person name="Song J."/>
            <person name="Weissenbacher-Lang C."/>
            <person name="Xu J."/>
            <person name="Upham N.S."/>
            <person name="Stajich J.E."/>
            <person name="Cuomo C.A."/>
            <person name="Cushion M.T."/>
            <person name="Kovacs J.A."/>
        </authorList>
    </citation>
    <scope>NUCLEOTIDE SEQUENCE</scope>
    <source>
        <strain evidence="1">2A</strain>
    </source>
</reference>